<evidence type="ECO:0000259" key="2">
    <source>
        <dbReference type="Pfam" id="PF00501"/>
    </source>
</evidence>
<keyword evidence="4" id="KW-1185">Reference proteome</keyword>
<dbReference type="GO" id="GO:0005886">
    <property type="term" value="C:plasma membrane"/>
    <property type="evidence" value="ECO:0007669"/>
    <property type="project" value="TreeGrafter"/>
</dbReference>
<dbReference type="Gene3D" id="3.40.50.12780">
    <property type="entry name" value="N-terminal domain of ligase-like"/>
    <property type="match status" value="1"/>
</dbReference>
<dbReference type="GO" id="GO:0070566">
    <property type="term" value="F:adenylyltransferase activity"/>
    <property type="evidence" value="ECO:0007669"/>
    <property type="project" value="TreeGrafter"/>
</dbReference>
<sequence>MSDFLATMVESATSSAADGWFCSKSAAGDMTTRPWSEVHEEARRCAHALQSAGVRNGSAVALLIGAPREVAVVAQAVWLCGASVTMLHQPTPRTDLRRYAAETIGVLAMIGAEVVVVGEPFATLADSFGNAAPGGGIRALTVDRLCANTTGLNVDPDTVPESAYAVLQLTSGSTSKPKAVRISHRSLMENMRAMVDRSEFGPDDVMVSWLPVFHDMGMIGFLTVPMTFGFKLVKVTPADFLATPLLWMQLISDYEASVTAAPNFAYSLVARALDKAGPLDLHRLRIAMNGAEPIDPRAVKAFVDAGARHGVDPAAVLPAYGMAEASLAVSFSKPGIGARTDVVDAHALGERRQAVPATEQTERTATFVMLGEPLDGIEVSVRDDEGHSLGEREVGVLHIRGTAITDSYLTTGGPQSTKDADGWLDTGDEGYLVARQIVVCGRRKDLIILAGRNIYPTDVERIAEDADGVRAGNTVAVRWGDNQLREAFAIGVESREAGDLEAERRIVHDVTTMVVERLSARPAVVVVLPIGALPKTPSGKIQRLIAHSVIRAALEKRRGAGGDRGAS</sequence>
<comment type="similarity">
    <text evidence="1">Belongs to the ATP-dependent AMP-binding enzyme family.</text>
</comment>
<dbReference type="Gene3D" id="3.30.300.30">
    <property type="match status" value="1"/>
</dbReference>
<dbReference type="PANTHER" id="PTHR22754">
    <property type="entry name" value="DISCO-INTERACTING PROTEIN 2 DIP2 -RELATED"/>
    <property type="match status" value="1"/>
</dbReference>
<name>A0A2T1A484_9ACTN</name>
<dbReference type="SUPFAM" id="SSF56801">
    <property type="entry name" value="Acetyl-CoA synthetase-like"/>
    <property type="match status" value="1"/>
</dbReference>
<dbReference type="Proteomes" id="UP000237752">
    <property type="component" value="Unassembled WGS sequence"/>
</dbReference>
<reference evidence="3 4" key="1">
    <citation type="submission" date="2018-03" db="EMBL/GenBank/DDBJ databases">
        <title>Genomic Encyclopedia of Archaeal and Bacterial Type Strains, Phase II (KMG-II): from individual species to whole genera.</title>
        <authorList>
            <person name="Goeker M."/>
        </authorList>
    </citation>
    <scope>NUCLEOTIDE SEQUENCE [LARGE SCALE GENOMIC DNA]</scope>
    <source>
        <strain evidence="3 4">DSM 100065</strain>
    </source>
</reference>
<dbReference type="Pfam" id="PF00501">
    <property type="entry name" value="AMP-binding"/>
    <property type="match status" value="1"/>
</dbReference>
<proteinExistence type="inferred from homology"/>
<accession>A0A2T1A484</accession>
<evidence type="ECO:0000313" key="4">
    <source>
        <dbReference type="Proteomes" id="UP000237752"/>
    </source>
</evidence>
<evidence type="ECO:0000313" key="3">
    <source>
        <dbReference type="EMBL" id="PRZ43416.1"/>
    </source>
</evidence>
<protein>
    <submittedName>
        <fullName evidence="3">Fatty-acyl-CoA synthase</fullName>
    </submittedName>
</protein>
<dbReference type="InterPro" id="IPR000873">
    <property type="entry name" value="AMP-dep_synth/lig_dom"/>
</dbReference>
<dbReference type="NCBIfam" id="NF005850">
    <property type="entry name" value="PRK07768.1"/>
    <property type="match status" value="1"/>
</dbReference>
<dbReference type="AlphaFoldDB" id="A0A2T1A484"/>
<dbReference type="InterPro" id="IPR045851">
    <property type="entry name" value="AMP-bd_C_sf"/>
</dbReference>
<gene>
    <name evidence="3" type="ORF">CLV47_102102</name>
</gene>
<dbReference type="GO" id="GO:0006633">
    <property type="term" value="P:fatty acid biosynthetic process"/>
    <property type="evidence" value="ECO:0007669"/>
    <property type="project" value="TreeGrafter"/>
</dbReference>
<dbReference type="InterPro" id="IPR042099">
    <property type="entry name" value="ANL_N_sf"/>
</dbReference>
<evidence type="ECO:0000256" key="1">
    <source>
        <dbReference type="ARBA" id="ARBA00006432"/>
    </source>
</evidence>
<dbReference type="InterPro" id="IPR020845">
    <property type="entry name" value="AMP-binding_CS"/>
</dbReference>
<comment type="caution">
    <text evidence="3">The sequence shown here is derived from an EMBL/GenBank/DDBJ whole genome shotgun (WGS) entry which is preliminary data.</text>
</comment>
<dbReference type="EMBL" id="PVUE01000002">
    <property type="protein sequence ID" value="PRZ43416.1"/>
    <property type="molecule type" value="Genomic_DNA"/>
</dbReference>
<feature type="domain" description="AMP-dependent synthetase/ligase" evidence="2">
    <location>
        <begin position="34"/>
        <end position="409"/>
    </location>
</feature>
<dbReference type="PROSITE" id="PS00455">
    <property type="entry name" value="AMP_BINDING"/>
    <property type="match status" value="1"/>
</dbReference>
<dbReference type="PANTHER" id="PTHR22754:SF32">
    <property type="entry name" value="DISCO-INTERACTING PROTEIN 2"/>
    <property type="match status" value="1"/>
</dbReference>
<dbReference type="OrthoDB" id="3671040at2"/>
<dbReference type="RefSeq" id="WP_106347585.1">
    <property type="nucleotide sequence ID" value="NZ_PVUE01000002.1"/>
</dbReference>
<organism evidence="3 4">
    <name type="scientific">Antricoccus suffuscus</name>
    <dbReference type="NCBI Taxonomy" id="1629062"/>
    <lineage>
        <taxon>Bacteria</taxon>
        <taxon>Bacillati</taxon>
        <taxon>Actinomycetota</taxon>
        <taxon>Actinomycetes</taxon>
        <taxon>Geodermatophilales</taxon>
        <taxon>Antricoccaceae</taxon>
        <taxon>Antricoccus</taxon>
    </lineage>
</organism>